<proteinExistence type="predicted"/>
<evidence type="ECO:0000313" key="2">
    <source>
        <dbReference type="EMBL" id="OAA90984.1"/>
    </source>
</evidence>
<protein>
    <recommendedName>
        <fullName evidence="6">Lipoprotein</fullName>
    </recommendedName>
</protein>
<keyword evidence="5" id="KW-1185">Reference proteome</keyword>
<sequence length="70" mass="8077">MRKIAIILTTIMLFMVAGCSNKDVIKHNYTYKGENEFWTAQYKVDSTGTFTNVSQFTYNTDQLNKIVLCN</sequence>
<evidence type="ECO:0000313" key="4">
    <source>
        <dbReference type="Proteomes" id="UP000077384"/>
    </source>
</evidence>
<organism evidence="2 4">
    <name type="scientific">Clostridium coskatii</name>
    <dbReference type="NCBI Taxonomy" id="1705578"/>
    <lineage>
        <taxon>Bacteria</taxon>
        <taxon>Bacillati</taxon>
        <taxon>Bacillota</taxon>
        <taxon>Clostridia</taxon>
        <taxon>Eubacteriales</taxon>
        <taxon>Clostridiaceae</taxon>
        <taxon>Clostridium</taxon>
    </lineage>
</organism>
<feature type="chain" id="PRO_5007879199" description="Lipoprotein" evidence="1">
    <location>
        <begin position="23"/>
        <end position="70"/>
    </location>
</feature>
<reference evidence="2 4" key="1">
    <citation type="journal article" date="2015" name="Biotechnol. Bioeng.">
        <title>Genome sequence and phenotypic characterization of Caulobacter segnis.</title>
        <authorList>
            <person name="Patel S."/>
            <person name="Fletcher B."/>
            <person name="Scott D.C."/>
            <person name="Ely B."/>
        </authorList>
    </citation>
    <scope>NUCLEOTIDE SEQUENCE [LARGE SCALE GENOMIC DNA]</scope>
    <source>
        <strain evidence="2 4">PS02</strain>
    </source>
</reference>
<dbReference type="AlphaFoldDB" id="A0A166RPL7"/>
<keyword evidence="1" id="KW-0732">Signal</keyword>
<dbReference type="PATRIC" id="fig|1705578.3.peg.2150"/>
<dbReference type="PROSITE" id="PS51257">
    <property type="entry name" value="PROKAR_LIPOPROTEIN"/>
    <property type="match status" value="1"/>
</dbReference>
<comment type="caution">
    <text evidence="2">The sequence shown here is derived from an EMBL/GenBank/DDBJ whole genome shotgun (WGS) entry which is preliminary data.</text>
</comment>
<name>A0A166RPL7_9CLOT</name>
<dbReference type="Proteomes" id="UP000093694">
    <property type="component" value="Unassembled WGS sequence"/>
</dbReference>
<evidence type="ECO:0008006" key="6">
    <source>
        <dbReference type="Google" id="ProtNLM"/>
    </source>
</evidence>
<dbReference type="Proteomes" id="UP000077384">
    <property type="component" value="Unassembled WGS sequence"/>
</dbReference>
<feature type="signal peptide" evidence="1">
    <location>
        <begin position="1"/>
        <end position="22"/>
    </location>
</feature>
<evidence type="ECO:0000256" key="1">
    <source>
        <dbReference type="SAM" id="SignalP"/>
    </source>
</evidence>
<dbReference type="RefSeq" id="WP_082853583.1">
    <property type="nucleotide sequence ID" value="NZ_LITQ01000028.1"/>
</dbReference>
<dbReference type="EMBL" id="LROR01000029">
    <property type="protein sequence ID" value="OBR97025.1"/>
    <property type="molecule type" value="Genomic_DNA"/>
</dbReference>
<reference evidence="3 5" key="2">
    <citation type="journal article" date="2016" name="Front. Microbiol.">
        <title>Industrial Acetogenic Biocatalysts: A Comparative Metabolic and Genomic Analysis.</title>
        <authorList>
            <person name="Bengelsdorf F."/>
            <person name="Poehlein A."/>
            <person name="Sonja S."/>
            <person name="Erz C."/>
            <person name="Hummel T."/>
            <person name="Hoffmeister S."/>
            <person name="Daniel R."/>
            <person name="Durre P."/>
        </authorList>
    </citation>
    <scope>NUCLEOTIDE SEQUENCE [LARGE SCALE GENOMIC DNA]</scope>
    <source>
        <strain evidence="3 5">PTA-10522</strain>
    </source>
</reference>
<accession>A0A166RPL7</accession>
<gene>
    <name evidence="3" type="ORF">CLCOS_06180</name>
    <name evidence="2" type="ORF">WX73_01895</name>
</gene>
<dbReference type="EMBL" id="LITQ01000028">
    <property type="protein sequence ID" value="OAA90984.1"/>
    <property type="molecule type" value="Genomic_DNA"/>
</dbReference>
<evidence type="ECO:0000313" key="5">
    <source>
        <dbReference type="Proteomes" id="UP000093694"/>
    </source>
</evidence>
<evidence type="ECO:0000313" key="3">
    <source>
        <dbReference type="EMBL" id="OBR97025.1"/>
    </source>
</evidence>